<sequence>MRRLLPAEEDVNPTNLKLHGSSVTCHQVIMMGAGGKNSSQEFTADIGQSDFRDSRLFLEELQPSTMARMEFRLPGSGCQFESRHHGFKSTRQPEFESLRRSFGRTHLNVQPPFGTISQSIEGQKRNFEHAELQKESALPSFGDSEFRQFFSRGYNSESGRTGISETSKGRSFESTQRSHDVSILEKRRHSFGPGGEVAPKMHRDFESAGDNLGDKMGSGDDLRPTLRKQIAIDIEDSSRIEASRSPDNVHKSKMEDDNRLVLTLQRREERLTVIKRVHDMNSPSVSFQSKVEAYDETQKGRALSLEQSYSKEDSFESSVVSGDNSDRAISPGYRSHLHLSQESIGLTPHLSDLSGTTSEDSHSPGSSSREPSPYNRDRMLSHMLVKGDTTPDRLELNKQSSSGSEGTFPEYCANIVITPDTGESSSCKPGLGEGSEHETSEDEKCRKLLHPGHFKKHLHARYLSSLRSHNSSSSTDTSQEHGSQEVSIESLGGSSIEVFESVDESKESQQHEGTKEEPQETKEEDLILGPTFKPSPRSHLHSHTRQTDQPLDLSHGIDPAGVAGRPGPAGFSDSDMSPSSTKQFSPSSTFFHRSLLQHQYMPSPQTSPLCTVPEGGRIFNFNLPSPFEGAHSDPEIFSPSPISPGLHFTFPPRAAFLSSMSELNRLAVSPRAYYPSQPLQLSKQAYMPMAKYEMLNRSECKERRAFSDSDAYLCPVCGQVFPSYDNLAKHMAKHLPTETIRSGDNNKIHYCKVCNRSFSRSDMLTRHMRLHTGLKPYECSDCGQVFSRSDHLNTHKRTHTGEKPYRCPQCPYAACRRDMITRHMRTHLKRSAKRGKFLSVPERENNEIRKGSVSSTDTTDSQELSSRTYSASSVDSLELDANPRSRSLHSMDSSESEVMVMMTTKSRNWSTTSMESTVFEEQKPGFPSSTSFESRTVESMSFRQSRNWSTTSLESVESEGHGTRQDCDDTIFDKEKSHTELENRPQLDNFSIDTECIEKISISSQRR</sequence>
<evidence type="ECO:0000256" key="5">
    <source>
        <dbReference type="ARBA" id="ARBA00022833"/>
    </source>
</evidence>
<feature type="compositionally biased region" description="Basic and acidic residues" evidence="11">
    <location>
        <begin position="841"/>
        <end position="850"/>
    </location>
</feature>
<keyword evidence="5" id="KW-0862">Zinc</keyword>
<feature type="domain" description="C2H2-type" evidence="12">
    <location>
        <begin position="777"/>
        <end position="804"/>
    </location>
</feature>
<dbReference type="SMART" id="SM00355">
    <property type="entry name" value="ZnF_C2H2"/>
    <property type="match status" value="4"/>
</dbReference>
<feature type="compositionally biased region" description="Low complexity" evidence="11">
    <location>
        <begin position="559"/>
        <end position="570"/>
    </location>
</feature>
<dbReference type="PANTHER" id="PTHR16515:SF57">
    <property type="entry name" value="ZINC FINGER PROTEIN 154-LIKE"/>
    <property type="match status" value="1"/>
</dbReference>
<organism evidence="13 14">
    <name type="scientific">Sinanodonta woodiana</name>
    <name type="common">Chinese pond mussel</name>
    <name type="synonym">Anodonta woodiana</name>
    <dbReference type="NCBI Taxonomy" id="1069815"/>
    <lineage>
        <taxon>Eukaryota</taxon>
        <taxon>Metazoa</taxon>
        <taxon>Spiralia</taxon>
        <taxon>Lophotrochozoa</taxon>
        <taxon>Mollusca</taxon>
        <taxon>Bivalvia</taxon>
        <taxon>Autobranchia</taxon>
        <taxon>Heteroconchia</taxon>
        <taxon>Palaeoheterodonta</taxon>
        <taxon>Unionida</taxon>
        <taxon>Unionoidea</taxon>
        <taxon>Unionidae</taxon>
        <taxon>Unioninae</taxon>
        <taxon>Sinanodonta</taxon>
    </lineage>
</organism>
<evidence type="ECO:0000256" key="6">
    <source>
        <dbReference type="ARBA" id="ARBA00023015"/>
    </source>
</evidence>
<feature type="domain" description="C2H2-type" evidence="12">
    <location>
        <begin position="749"/>
        <end position="776"/>
    </location>
</feature>
<dbReference type="GO" id="GO:0008270">
    <property type="term" value="F:zinc ion binding"/>
    <property type="evidence" value="ECO:0007669"/>
    <property type="project" value="UniProtKB-KW"/>
</dbReference>
<keyword evidence="4 10" id="KW-0863">Zinc-finger</keyword>
<dbReference type="Pfam" id="PF13912">
    <property type="entry name" value="zf-C2H2_6"/>
    <property type="match status" value="1"/>
</dbReference>
<feature type="compositionally biased region" description="Low complexity" evidence="11">
    <location>
        <begin position="577"/>
        <end position="586"/>
    </location>
</feature>
<evidence type="ECO:0000313" key="13">
    <source>
        <dbReference type="EMBL" id="KAL3855173.1"/>
    </source>
</evidence>
<dbReference type="AlphaFoldDB" id="A0ABD3V315"/>
<evidence type="ECO:0000256" key="9">
    <source>
        <dbReference type="ARBA" id="ARBA00023242"/>
    </source>
</evidence>
<keyword evidence="2" id="KW-0479">Metal-binding</keyword>
<feature type="compositionally biased region" description="Polar residues" evidence="11">
    <location>
        <begin position="155"/>
        <end position="166"/>
    </location>
</feature>
<dbReference type="InterPro" id="IPR036236">
    <property type="entry name" value="Znf_C2H2_sf"/>
</dbReference>
<keyword evidence="9" id="KW-0539">Nucleus</keyword>
<feature type="compositionally biased region" description="Basic residues" evidence="11">
    <location>
        <begin position="827"/>
        <end position="836"/>
    </location>
</feature>
<feature type="region of interest" description="Disordered" evidence="11">
    <location>
        <begin position="304"/>
        <end position="327"/>
    </location>
</feature>
<dbReference type="GO" id="GO:0005634">
    <property type="term" value="C:nucleus"/>
    <property type="evidence" value="ECO:0007669"/>
    <property type="project" value="UniProtKB-SubCell"/>
</dbReference>
<keyword evidence="7" id="KW-0238">DNA-binding</keyword>
<dbReference type="Gene3D" id="3.30.160.60">
    <property type="entry name" value="Classic Zinc Finger"/>
    <property type="match status" value="3"/>
</dbReference>
<feature type="compositionally biased region" description="Basic and acidic residues" evidence="11">
    <location>
        <begin position="167"/>
        <end position="182"/>
    </location>
</feature>
<evidence type="ECO:0000256" key="2">
    <source>
        <dbReference type="ARBA" id="ARBA00022723"/>
    </source>
</evidence>
<reference evidence="13 14" key="1">
    <citation type="submission" date="2024-11" db="EMBL/GenBank/DDBJ databases">
        <title>Chromosome-level genome assembly of the freshwater bivalve Anodonta woodiana.</title>
        <authorList>
            <person name="Chen X."/>
        </authorList>
    </citation>
    <scope>NUCLEOTIDE SEQUENCE [LARGE SCALE GENOMIC DNA]</scope>
    <source>
        <strain evidence="13">MN2024</strain>
        <tissue evidence="13">Gills</tissue>
    </source>
</reference>
<name>A0ABD3V315_SINWO</name>
<feature type="region of interest" description="Disordered" evidence="11">
    <location>
        <begin position="466"/>
        <end position="586"/>
    </location>
</feature>
<dbReference type="SUPFAM" id="SSF57667">
    <property type="entry name" value="beta-beta-alpha zinc fingers"/>
    <property type="match status" value="3"/>
</dbReference>
<feature type="domain" description="C2H2-type" evidence="12">
    <location>
        <begin position="712"/>
        <end position="739"/>
    </location>
</feature>
<feature type="compositionally biased region" description="Low complexity" evidence="11">
    <location>
        <begin position="466"/>
        <end position="477"/>
    </location>
</feature>
<evidence type="ECO:0000256" key="8">
    <source>
        <dbReference type="ARBA" id="ARBA00023163"/>
    </source>
</evidence>
<feature type="region of interest" description="Disordered" evidence="11">
    <location>
        <begin position="827"/>
        <end position="897"/>
    </location>
</feature>
<dbReference type="Pfam" id="PF00096">
    <property type="entry name" value="zf-C2H2"/>
    <property type="match status" value="3"/>
</dbReference>
<evidence type="ECO:0000259" key="12">
    <source>
        <dbReference type="PROSITE" id="PS50157"/>
    </source>
</evidence>
<feature type="region of interest" description="Disordered" evidence="11">
    <location>
        <begin position="347"/>
        <end position="375"/>
    </location>
</feature>
<keyword evidence="3" id="KW-0677">Repeat</keyword>
<dbReference type="FunFam" id="3.30.160.60:FF:000045">
    <property type="entry name" value="ZFP69 zinc finger protein B"/>
    <property type="match status" value="1"/>
</dbReference>
<evidence type="ECO:0000256" key="7">
    <source>
        <dbReference type="ARBA" id="ARBA00023125"/>
    </source>
</evidence>
<protein>
    <recommendedName>
        <fullName evidence="12">C2H2-type domain-containing protein</fullName>
    </recommendedName>
</protein>
<feature type="region of interest" description="Disordered" evidence="11">
    <location>
        <begin position="155"/>
        <end position="182"/>
    </location>
</feature>
<evidence type="ECO:0000256" key="1">
    <source>
        <dbReference type="ARBA" id="ARBA00004123"/>
    </source>
</evidence>
<feature type="compositionally biased region" description="Polar residues" evidence="11">
    <location>
        <begin position="852"/>
        <end position="875"/>
    </location>
</feature>
<dbReference type="FunFam" id="3.30.160.60:FF:000395">
    <property type="entry name" value="zinc finger protein 513"/>
    <property type="match status" value="1"/>
</dbReference>
<comment type="subcellular location">
    <subcellularLocation>
        <location evidence="1">Nucleus</location>
    </subcellularLocation>
</comment>
<dbReference type="PROSITE" id="PS00028">
    <property type="entry name" value="ZINC_FINGER_C2H2_1"/>
    <property type="match status" value="3"/>
</dbReference>
<comment type="caution">
    <text evidence="13">The sequence shown here is derived from an EMBL/GenBank/DDBJ whole genome shotgun (WGS) entry which is preliminary data.</text>
</comment>
<gene>
    <name evidence="13" type="ORF">ACJMK2_014394</name>
</gene>
<evidence type="ECO:0000256" key="4">
    <source>
        <dbReference type="ARBA" id="ARBA00022771"/>
    </source>
</evidence>
<evidence type="ECO:0000313" key="14">
    <source>
        <dbReference type="Proteomes" id="UP001634394"/>
    </source>
</evidence>
<keyword evidence="6" id="KW-0805">Transcription regulation</keyword>
<dbReference type="PANTHER" id="PTHR16515">
    <property type="entry name" value="PR DOMAIN ZINC FINGER PROTEIN"/>
    <property type="match status" value="1"/>
</dbReference>
<proteinExistence type="predicted"/>
<feature type="domain" description="C2H2-type" evidence="12">
    <location>
        <begin position="805"/>
        <end position="832"/>
    </location>
</feature>
<evidence type="ECO:0000256" key="3">
    <source>
        <dbReference type="ARBA" id="ARBA00022737"/>
    </source>
</evidence>
<accession>A0ABD3V315</accession>
<dbReference type="EMBL" id="JBJQND010000014">
    <property type="protein sequence ID" value="KAL3855173.1"/>
    <property type="molecule type" value="Genomic_DNA"/>
</dbReference>
<feature type="compositionally biased region" description="Basic and acidic residues" evidence="11">
    <location>
        <begin position="503"/>
        <end position="525"/>
    </location>
</feature>
<dbReference type="Proteomes" id="UP001634394">
    <property type="component" value="Unassembled WGS sequence"/>
</dbReference>
<keyword evidence="8" id="KW-0804">Transcription</keyword>
<evidence type="ECO:0000256" key="11">
    <source>
        <dbReference type="SAM" id="MobiDB-lite"/>
    </source>
</evidence>
<feature type="compositionally biased region" description="Low complexity" evidence="11">
    <location>
        <begin position="363"/>
        <end position="373"/>
    </location>
</feature>
<evidence type="ECO:0000256" key="10">
    <source>
        <dbReference type="PROSITE-ProRule" id="PRU00042"/>
    </source>
</evidence>
<dbReference type="FunFam" id="3.30.160.60:FF:001498">
    <property type="entry name" value="Zinc finger protein 404"/>
    <property type="match status" value="1"/>
</dbReference>
<feature type="compositionally biased region" description="Basic and acidic residues" evidence="11">
    <location>
        <begin position="434"/>
        <end position="444"/>
    </location>
</feature>
<keyword evidence="14" id="KW-1185">Reference proteome</keyword>
<feature type="region of interest" description="Disordered" evidence="11">
    <location>
        <begin position="387"/>
        <end position="444"/>
    </location>
</feature>
<dbReference type="InterPro" id="IPR050331">
    <property type="entry name" value="Zinc_finger"/>
</dbReference>
<dbReference type="GO" id="GO:0003677">
    <property type="term" value="F:DNA binding"/>
    <property type="evidence" value="ECO:0007669"/>
    <property type="project" value="UniProtKB-KW"/>
</dbReference>
<dbReference type="PROSITE" id="PS50157">
    <property type="entry name" value="ZINC_FINGER_C2H2_2"/>
    <property type="match status" value="4"/>
</dbReference>
<dbReference type="InterPro" id="IPR013087">
    <property type="entry name" value="Znf_C2H2_type"/>
</dbReference>